<reference evidence="8 9" key="1">
    <citation type="submission" date="2023-03" db="EMBL/GenBank/DDBJ databases">
        <title>Novosphingobium cyanobacteriorum sp. nov., isolated from a eutrophic reservoir during the Microcystis bloom period.</title>
        <authorList>
            <person name="Kang M."/>
            <person name="Le V."/>
            <person name="Ko S.-R."/>
            <person name="Lee S.-A."/>
            <person name="Ahn C.-Y."/>
        </authorList>
    </citation>
    <scope>NUCLEOTIDE SEQUENCE [LARGE SCALE GENOMIC DNA]</scope>
    <source>
        <strain evidence="8 9">HBC54</strain>
    </source>
</reference>
<keyword evidence="4" id="KW-0223">Dioxygenase</keyword>
<proteinExistence type="predicted"/>
<keyword evidence="2" id="KW-0479">Metal-binding</keyword>
<protein>
    <submittedName>
        <fullName evidence="8">2OG-Fe(II) oxygenase</fullName>
    </submittedName>
</protein>
<dbReference type="SMART" id="SM00702">
    <property type="entry name" value="P4Hc"/>
    <property type="match status" value="1"/>
</dbReference>
<dbReference type="Pfam" id="PF13640">
    <property type="entry name" value="2OG-FeII_Oxy_3"/>
    <property type="match status" value="1"/>
</dbReference>
<dbReference type="InterPro" id="IPR044862">
    <property type="entry name" value="Pro_4_hyd_alph_FE2OG_OXY"/>
</dbReference>
<organism evidence="8 9">
    <name type="scientific">Novosphingobium cyanobacteriorum</name>
    <dbReference type="NCBI Taxonomy" id="3024215"/>
    <lineage>
        <taxon>Bacteria</taxon>
        <taxon>Pseudomonadati</taxon>
        <taxon>Pseudomonadota</taxon>
        <taxon>Alphaproteobacteria</taxon>
        <taxon>Sphingomonadales</taxon>
        <taxon>Sphingomonadaceae</taxon>
        <taxon>Novosphingobium</taxon>
    </lineage>
</organism>
<evidence type="ECO:0000256" key="4">
    <source>
        <dbReference type="ARBA" id="ARBA00022964"/>
    </source>
</evidence>
<evidence type="ECO:0000259" key="7">
    <source>
        <dbReference type="PROSITE" id="PS51471"/>
    </source>
</evidence>
<keyword evidence="6" id="KW-0408">Iron</keyword>
<dbReference type="InterPro" id="IPR005123">
    <property type="entry name" value="Oxoglu/Fe-dep_dioxygenase_dom"/>
</dbReference>
<dbReference type="PROSITE" id="PS51471">
    <property type="entry name" value="FE2OG_OXY"/>
    <property type="match status" value="1"/>
</dbReference>
<evidence type="ECO:0000256" key="5">
    <source>
        <dbReference type="ARBA" id="ARBA00023002"/>
    </source>
</evidence>
<evidence type="ECO:0000256" key="1">
    <source>
        <dbReference type="ARBA" id="ARBA00001961"/>
    </source>
</evidence>
<dbReference type="InterPro" id="IPR006620">
    <property type="entry name" value="Pro_4_hyd_alph"/>
</dbReference>
<comment type="caution">
    <text evidence="8">The sequence shown here is derived from an EMBL/GenBank/DDBJ whole genome shotgun (WGS) entry which is preliminary data.</text>
</comment>
<sequence length="342" mass="37862">MLDGHPNYAFHTVAGRPVLLFFMMSAGHEMVRAVDDALGSDPIFDDMNACYFGVSVDPSDQSEKRLNTRIPGRRYILDANAAVSTMFGAAAAEQKIYEPYLITLDHRLRVTAKFIPGDWKAALAEIRRLSGEMAGDVPAPVLVAPRILEPALCQELTDYYARTGGEPSGFTVEVDGQTMVKEDPMHKLRSDCSIEDEALRNAISGSINMRLRPLIQQAFNFDASRIERFIVSCYDSTTGGYFRPHRDNTTKGTAHRRFAVSINLNDDFDGGDLRFPEFGHKTYRPPVGGAVVFGCGLLHEATPVTRGRRFATLPFLYDDAAAKIREANNAYLAPEIGEYKPA</sequence>
<dbReference type="Proteomes" id="UP001222770">
    <property type="component" value="Unassembled WGS sequence"/>
</dbReference>
<evidence type="ECO:0000256" key="3">
    <source>
        <dbReference type="ARBA" id="ARBA00022896"/>
    </source>
</evidence>
<comment type="cofactor">
    <cofactor evidence="1">
        <name>L-ascorbate</name>
        <dbReference type="ChEBI" id="CHEBI:38290"/>
    </cofactor>
</comment>
<name>A0ABT6CD50_9SPHN</name>
<accession>A0ABT6CD50</accession>
<dbReference type="EMBL" id="JAROCY010000001">
    <property type="protein sequence ID" value="MDF8331856.1"/>
    <property type="molecule type" value="Genomic_DNA"/>
</dbReference>
<keyword evidence="9" id="KW-1185">Reference proteome</keyword>
<gene>
    <name evidence="8" type="ORF">POM99_01460</name>
</gene>
<evidence type="ECO:0000313" key="8">
    <source>
        <dbReference type="EMBL" id="MDF8331856.1"/>
    </source>
</evidence>
<evidence type="ECO:0000313" key="9">
    <source>
        <dbReference type="Proteomes" id="UP001222770"/>
    </source>
</evidence>
<evidence type="ECO:0000256" key="2">
    <source>
        <dbReference type="ARBA" id="ARBA00022723"/>
    </source>
</evidence>
<dbReference type="Gene3D" id="2.60.120.620">
    <property type="entry name" value="q2cbj1_9rhob like domain"/>
    <property type="match status" value="1"/>
</dbReference>
<keyword evidence="3" id="KW-0847">Vitamin C</keyword>
<feature type="domain" description="Fe2OG dioxygenase" evidence="7">
    <location>
        <begin position="225"/>
        <end position="319"/>
    </location>
</feature>
<keyword evidence="5" id="KW-0560">Oxidoreductase</keyword>
<evidence type="ECO:0000256" key="6">
    <source>
        <dbReference type="ARBA" id="ARBA00023004"/>
    </source>
</evidence>